<dbReference type="Gene3D" id="1.10.150.80">
    <property type="entry name" value="HRDC domain"/>
    <property type="match status" value="2"/>
</dbReference>
<dbReference type="InterPro" id="IPR002121">
    <property type="entry name" value="HRDC_dom"/>
</dbReference>
<dbReference type="InterPro" id="IPR051086">
    <property type="entry name" value="RNase_D-like"/>
</dbReference>
<keyword evidence="3" id="KW-1185">Reference proteome</keyword>
<evidence type="ECO:0000313" key="3">
    <source>
        <dbReference type="Proteomes" id="UP000014417"/>
    </source>
</evidence>
<dbReference type="RefSeq" id="WP_016455858.1">
    <property type="nucleotide sequence ID" value="NZ_KE150269.1"/>
</dbReference>
<dbReference type="SUPFAM" id="SSF53098">
    <property type="entry name" value="Ribonuclease H-like"/>
    <property type="match status" value="1"/>
</dbReference>
<dbReference type="InterPro" id="IPR010997">
    <property type="entry name" value="HRDC-like_sf"/>
</dbReference>
<dbReference type="Pfam" id="PF18305">
    <property type="entry name" value="DNA_pol_A_exoN"/>
    <property type="match status" value="1"/>
</dbReference>
<proteinExistence type="predicted"/>
<dbReference type="GO" id="GO:0000166">
    <property type="term" value="F:nucleotide binding"/>
    <property type="evidence" value="ECO:0007669"/>
    <property type="project" value="InterPro"/>
</dbReference>
<dbReference type="PATRIC" id="fig|883161.3.peg.1022"/>
<dbReference type="OrthoDB" id="144122at2"/>
<dbReference type="CDD" id="cd06142">
    <property type="entry name" value="RNaseD_exo"/>
    <property type="match status" value="1"/>
</dbReference>
<dbReference type="Pfam" id="PF01612">
    <property type="entry name" value="DNA_pol_A_exo1"/>
    <property type="match status" value="1"/>
</dbReference>
<dbReference type="STRING" id="883161.HMPREF9306_01024"/>
<dbReference type="SMART" id="SM00474">
    <property type="entry name" value="35EXOc"/>
    <property type="match status" value="1"/>
</dbReference>
<dbReference type="GO" id="GO:0006139">
    <property type="term" value="P:nucleobase-containing compound metabolic process"/>
    <property type="evidence" value="ECO:0007669"/>
    <property type="project" value="InterPro"/>
</dbReference>
<evidence type="ECO:0000259" key="1">
    <source>
        <dbReference type="SMART" id="SM00474"/>
    </source>
</evidence>
<dbReference type="HOGENOM" id="CLU_042387_3_0_11"/>
<dbReference type="InterPro" id="IPR002562">
    <property type="entry name" value="3'-5'_exonuclease_dom"/>
</dbReference>
<organism evidence="2 3">
    <name type="scientific">Propionimicrobium lymphophilum ACS-093-V-SCH5</name>
    <dbReference type="NCBI Taxonomy" id="883161"/>
    <lineage>
        <taxon>Bacteria</taxon>
        <taxon>Bacillati</taxon>
        <taxon>Actinomycetota</taxon>
        <taxon>Actinomycetes</taxon>
        <taxon>Propionibacteriales</taxon>
        <taxon>Propionibacteriaceae</taxon>
        <taxon>Propionimicrobium</taxon>
    </lineage>
</organism>
<dbReference type="AlphaFoldDB" id="S2X0F6"/>
<comment type="caution">
    <text evidence="2">The sequence shown here is derived from an EMBL/GenBank/DDBJ whole genome shotgun (WGS) entry which is preliminary data.</text>
</comment>
<protein>
    <recommendedName>
        <fullName evidence="1">3'-5' exonuclease domain-containing protein</fullName>
    </recommendedName>
</protein>
<feature type="domain" description="3'-5' exonuclease" evidence="1">
    <location>
        <begin position="11"/>
        <end position="182"/>
    </location>
</feature>
<dbReference type="InterPro" id="IPR036397">
    <property type="entry name" value="RNaseH_sf"/>
</dbReference>
<dbReference type="PANTHER" id="PTHR47649:SF1">
    <property type="entry name" value="RIBONUCLEASE D"/>
    <property type="match status" value="1"/>
</dbReference>
<dbReference type="Pfam" id="PF00570">
    <property type="entry name" value="HRDC"/>
    <property type="match status" value="1"/>
</dbReference>
<dbReference type="InterPro" id="IPR041605">
    <property type="entry name" value="Exo_C"/>
</dbReference>
<reference evidence="2 3" key="1">
    <citation type="submission" date="2013-04" db="EMBL/GenBank/DDBJ databases">
        <title>The Genome Sequence of Propionimicrobium lymphophilum ACS-093-V-SCH5.</title>
        <authorList>
            <consortium name="The Broad Institute Genomics Platform"/>
            <person name="Earl A."/>
            <person name="Ward D."/>
            <person name="Feldgarden M."/>
            <person name="Gevers D."/>
            <person name="Saerens B."/>
            <person name="Vaneechoutte M."/>
            <person name="Walker B."/>
            <person name="Young S."/>
            <person name="Zeng Q."/>
            <person name="Gargeya S."/>
            <person name="Fitzgerald M."/>
            <person name="Haas B."/>
            <person name="Abouelleil A."/>
            <person name="Allen A.W."/>
            <person name="Alvarado L."/>
            <person name="Arachchi H.M."/>
            <person name="Berlin A.M."/>
            <person name="Chapman S.B."/>
            <person name="Gainer-Dewar J."/>
            <person name="Goldberg J."/>
            <person name="Griggs A."/>
            <person name="Gujja S."/>
            <person name="Hansen M."/>
            <person name="Howarth C."/>
            <person name="Imamovic A."/>
            <person name="Ireland A."/>
            <person name="Larimer J."/>
            <person name="McCowan C."/>
            <person name="Murphy C."/>
            <person name="Pearson M."/>
            <person name="Poon T.W."/>
            <person name="Priest M."/>
            <person name="Roberts A."/>
            <person name="Saif S."/>
            <person name="Shea T."/>
            <person name="Sisk P."/>
            <person name="Sykes S."/>
            <person name="Wortman J."/>
            <person name="Nusbaum C."/>
            <person name="Birren B."/>
        </authorList>
    </citation>
    <scope>NUCLEOTIDE SEQUENCE [LARGE SCALE GENOMIC DNA]</scope>
    <source>
        <strain evidence="2 3">ACS-093-V-SCH5</strain>
    </source>
</reference>
<dbReference type="Gene3D" id="3.30.420.10">
    <property type="entry name" value="Ribonuclease H-like superfamily/Ribonuclease H"/>
    <property type="match status" value="1"/>
</dbReference>
<dbReference type="EMBL" id="AGZR01000005">
    <property type="protein sequence ID" value="EPD33484.1"/>
    <property type="molecule type" value="Genomic_DNA"/>
</dbReference>
<dbReference type="Proteomes" id="UP000014417">
    <property type="component" value="Unassembled WGS sequence"/>
</dbReference>
<gene>
    <name evidence="2" type="ORF">HMPREF9306_01024</name>
</gene>
<dbReference type="GO" id="GO:0003676">
    <property type="term" value="F:nucleic acid binding"/>
    <property type="evidence" value="ECO:0007669"/>
    <property type="project" value="InterPro"/>
</dbReference>
<dbReference type="SUPFAM" id="SSF47819">
    <property type="entry name" value="HRDC-like"/>
    <property type="match status" value="1"/>
</dbReference>
<sequence>MKTLTQPAEEPVIVNDEPSWNRMIDKVSEAEGPIAIDVERAQSFRYSDKAYLVQIKKDGAGIFLIDPISFEHGKIADFSELNEAIGDSQWILHAATQDLPNLWQLNMRPASLFDTELAGRLLGYEKVNLAAMIEHYFDLHLEKQHSADDWSTRPIPQDWIAYAALDVELLIDLRKKMIVDLEDAGKEEWAKQEFAHLVYWADHHEPKCADERWRRTSGLQDVHTRRGMALVRELYEQRDKIARELDKSPHKVLIDKAITEIASRASEESVPTISKLRRVMGFRRREPRKHMSAWENALDTVAGLDKSDLPQLRVHKTGIPKPRNWQRINPEAAERWNRIRPKIIEKAQMLNLPVENLVSPAALREALWQPSEDMESQLTDLGVRPWQRQEILEIIQSGLSA</sequence>
<accession>S2X0F6</accession>
<dbReference type="PANTHER" id="PTHR47649">
    <property type="entry name" value="RIBONUCLEASE D"/>
    <property type="match status" value="1"/>
</dbReference>
<name>S2X0F6_9ACTN</name>
<dbReference type="InterPro" id="IPR044876">
    <property type="entry name" value="HRDC_dom_sf"/>
</dbReference>
<dbReference type="GO" id="GO:0008408">
    <property type="term" value="F:3'-5' exonuclease activity"/>
    <property type="evidence" value="ECO:0007669"/>
    <property type="project" value="InterPro"/>
</dbReference>
<dbReference type="InterPro" id="IPR012337">
    <property type="entry name" value="RNaseH-like_sf"/>
</dbReference>
<evidence type="ECO:0000313" key="2">
    <source>
        <dbReference type="EMBL" id="EPD33484.1"/>
    </source>
</evidence>